<dbReference type="Pfam" id="PF21257">
    <property type="entry name" value="PHD_ash2p_like"/>
    <property type="match status" value="1"/>
</dbReference>
<evidence type="ECO:0000256" key="3">
    <source>
        <dbReference type="ARBA" id="ARBA00022771"/>
    </source>
</evidence>
<dbReference type="SUPFAM" id="SSF49899">
    <property type="entry name" value="Concanavalin A-like lectins/glucanases"/>
    <property type="match status" value="1"/>
</dbReference>
<dbReference type="InterPro" id="IPR019786">
    <property type="entry name" value="Zinc_finger_PHD-type_CS"/>
</dbReference>
<evidence type="ECO:0000256" key="1">
    <source>
        <dbReference type="ARBA" id="ARBA00004123"/>
    </source>
</evidence>
<evidence type="ECO:0000256" key="2">
    <source>
        <dbReference type="ARBA" id="ARBA00022723"/>
    </source>
</evidence>
<evidence type="ECO:0000256" key="6">
    <source>
        <dbReference type="SAM" id="MobiDB-lite"/>
    </source>
</evidence>
<dbReference type="STRING" id="595528.A0A0D2WJG6"/>
<dbReference type="FunCoup" id="A0A0D2WJG6">
    <property type="interactions" value="372"/>
</dbReference>
<dbReference type="eggNOG" id="KOG2626">
    <property type="taxonomic scope" value="Eukaryota"/>
</dbReference>
<dbReference type="InParanoid" id="A0A0D2WJG6"/>
<keyword evidence="2" id="KW-0479">Metal-binding</keyword>
<evidence type="ECO:0000256" key="5">
    <source>
        <dbReference type="ARBA" id="ARBA00023242"/>
    </source>
</evidence>
<reference evidence="9" key="1">
    <citation type="submission" date="2011-02" db="EMBL/GenBank/DDBJ databases">
        <title>The Genome Sequence of Capsaspora owczarzaki ATCC 30864.</title>
        <authorList>
            <person name="Russ C."/>
            <person name="Cuomo C."/>
            <person name="Burger G."/>
            <person name="Gray M.W."/>
            <person name="Holland P.W.H."/>
            <person name="King N."/>
            <person name="Lang F.B.F."/>
            <person name="Roger A.J."/>
            <person name="Ruiz-Trillo I."/>
            <person name="Young S.K."/>
            <person name="Zeng Q."/>
            <person name="Gargeya S."/>
            <person name="Alvarado L."/>
            <person name="Berlin A."/>
            <person name="Chapman S.B."/>
            <person name="Chen Z."/>
            <person name="Freedman E."/>
            <person name="Gellesch M."/>
            <person name="Goldberg J."/>
            <person name="Griggs A."/>
            <person name="Gujja S."/>
            <person name="Heilman E."/>
            <person name="Heiman D."/>
            <person name="Howarth C."/>
            <person name="Mehta T."/>
            <person name="Neiman D."/>
            <person name="Pearson M."/>
            <person name="Roberts A."/>
            <person name="Saif S."/>
            <person name="Shea T."/>
            <person name="Shenoy N."/>
            <person name="Sisk P."/>
            <person name="Stolte C."/>
            <person name="Sykes S."/>
            <person name="White J."/>
            <person name="Yandava C."/>
            <person name="Haas B."/>
            <person name="Nusbaum C."/>
            <person name="Birren B."/>
        </authorList>
    </citation>
    <scope>NUCLEOTIDE SEQUENCE</scope>
    <source>
        <strain evidence="9">ATCC 30864</strain>
    </source>
</reference>
<proteinExistence type="predicted"/>
<evidence type="ECO:0000259" key="7">
    <source>
        <dbReference type="PROSITE" id="PS50188"/>
    </source>
</evidence>
<gene>
    <name evidence="8" type="ORF">CAOG_001525</name>
</gene>
<dbReference type="PANTHER" id="PTHR10598">
    <property type="entry name" value="SET1/ASH2 HISTONE METHYLTRANSFERASE COMPLEX SUBUNIT ASH2"/>
    <property type="match status" value="1"/>
</dbReference>
<protein>
    <submittedName>
        <fullName evidence="8">Ash2-like protein</fullName>
    </submittedName>
</protein>
<dbReference type="SMART" id="SM00249">
    <property type="entry name" value="PHD"/>
    <property type="match status" value="1"/>
</dbReference>
<dbReference type="InterPro" id="IPR001870">
    <property type="entry name" value="B30.2/SPRY"/>
</dbReference>
<feature type="compositionally biased region" description="Low complexity" evidence="6">
    <location>
        <begin position="697"/>
        <end position="707"/>
    </location>
</feature>
<dbReference type="Proteomes" id="UP000008743">
    <property type="component" value="Unassembled WGS sequence"/>
</dbReference>
<comment type="subcellular location">
    <subcellularLocation>
        <location evidence="1">Nucleus</location>
    </subcellularLocation>
</comment>
<dbReference type="InterPro" id="IPR011011">
    <property type="entry name" value="Znf_FYVE_PHD"/>
</dbReference>
<dbReference type="CDD" id="cd12872">
    <property type="entry name" value="SPRY_Ash2"/>
    <property type="match status" value="1"/>
</dbReference>
<feature type="domain" description="B30.2/SPRY" evidence="7">
    <location>
        <begin position="351"/>
        <end position="570"/>
    </location>
</feature>
<name>A0A0D2WJG6_CAPO3</name>
<keyword evidence="5" id="KW-0539">Nucleus</keyword>
<dbReference type="PhylomeDB" id="A0A0D2WJG6"/>
<evidence type="ECO:0000313" key="8">
    <source>
        <dbReference type="EMBL" id="KJE90180.1"/>
    </source>
</evidence>
<dbReference type="SMART" id="SM00449">
    <property type="entry name" value="SPRY"/>
    <property type="match status" value="1"/>
</dbReference>
<dbReference type="AlphaFoldDB" id="A0A0D2WJG6"/>
<keyword evidence="9" id="KW-1185">Reference proteome</keyword>
<dbReference type="InterPro" id="IPR003877">
    <property type="entry name" value="SPRY_dom"/>
</dbReference>
<feature type="compositionally biased region" description="Low complexity" evidence="6">
    <location>
        <begin position="14"/>
        <end position="55"/>
    </location>
</feature>
<dbReference type="InterPro" id="IPR049455">
    <property type="entry name" value="ASH2-like_PHD"/>
</dbReference>
<dbReference type="PANTHER" id="PTHR10598:SF0">
    <property type="entry name" value="SET1_ASH2 HISTONE METHYLTRANSFERASE COMPLEX SUBUNIT ASH2"/>
    <property type="match status" value="1"/>
</dbReference>
<dbReference type="Pfam" id="PF00622">
    <property type="entry name" value="SPRY"/>
    <property type="match status" value="1"/>
</dbReference>
<accession>A0A0D2WJG6</accession>
<dbReference type="GO" id="GO:0048188">
    <property type="term" value="C:Set1C/COMPASS complex"/>
    <property type="evidence" value="ECO:0007669"/>
    <property type="project" value="InterPro"/>
</dbReference>
<dbReference type="Gene3D" id="2.60.120.920">
    <property type="match status" value="1"/>
</dbReference>
<dbReference type="InterPro" id="IPR013320">
    <property type="entry name" value="ConA-like_dom_sf"/>
</dbReference>
<dbReference type="GO" id="GO:0000976">
    <property type="term" value="F:transcription cis-regulatory region binding"/>
    <property type="evidence" value="ECO:0007669"/>
    <property type="project" value="TreeGrafter"/>
</dbReference>
<evidence type="ECO:0000313" key="9">
    <source>
        <dbReference type="Proteomes" id="UP000008743"/>
    </source>
</evidence>
<evidence type="ECO:0000256" key="4">
    <source>
        <dbReference type="ARBA" id="ARBA00022833"/>
    </source>
</evidence>
<dbReference type="RefSeq" id="XP_004364393.1">
    <property type="nucleotide sequence ID" value="XM_004364336.2"/>
</dbReference>
<dbReference type="PROSITE" id="PS50188">
    <property type="entry name" value="B302_SPRY"/>
    <property type="match status" value="1"/>
</dbReference>
<dbReference type="SUPFAM" id="SSF57903">
    <property type="entry name" value="FYVE/PHD zinc finger"/>
    <property type="match status" value="1"/>
</dbReference>
<dbReference type="EMBL" id="KE346361">
    <property type="protein sequence ID" value="KJE90180.1"/>
    <property type="molecule type" value="Genomic_DNA"/>
</dbReference>
<dbReference type="Gene3D" id="3.90.980.20">
    <property type="match status" value="1"/>
</dbReference>
<feature type="region of interest" description="Disordered" evidence="6">
    <location>
        <begin position="788"/>
        <end position="818"/>
    </location>
</feature>
<feature type="region of interest" description="Disordered" evidence="6">
    <location>
        <begin position="1"/>
        <end position="62"/>
    </location>
</feature>
<organism evidence="8 9">
    <name type="scientific">Capsaspora owczarzaki (strain ATCC 30864)</name>
    <dbReference type="NCBI Taxonomy" id="595528"/>
    <lineage>
        <taxon>Eukaryota</taxon>
        <taxon>Filasterea</taxon>
        <taxon>Capsaspora</taxon>
    </lineage>
</organism>
<dbReference type="GO" id="GO:0008270">
    <property type="term" value="F:zinc ion binding"/>
    <property type="evidence" value="ECO:0007669"/>
    <property type="project" value="UniProtKB-KW"/>
</dbReference>
<sequence>MATMMDTQPDASQTNTSTLSNGTTTAHSHDAAGAAAMGLGQAEQQRAAAASQPPATGLLRRPLPYDPATLEWDYMHATNAQKSYCYCGGDRNAMSQLLEVQCLHCRNWFHPACLSNRALGESIAASTVAFVGNYVFHCENCAAAAAAAASSSSSNTTDGLLPPSAEYFERVMSNKKDTTITAVANLMVSKVLASGGTLALEDAYSDRKEVSAFIESKWTQLATGRSRLNMSAVGQCLSENAVFTALNNNTRGVHASYRLTYTSLLLLTPDYEKSKKNLTAVGTALALPPDTSAAPDAANLASNAVTSKRKADPAAGIQKKTRKMPTPLTAAMLPTIDHPMNKLNFRYTYAEPDPFSTTEAFRVAHPDEHTVLMSLHDRAPQLHIEANRLTITGEKGYSAARAAVGVDKGCWYFEVNVLKPVEEGHARLGWSQKYGNLQGPVGFDSFSYSYRDVDGSRFHESRGQPYGQGYGPGDVIGLLIDLPTTAQPSTDELARDFGTLVDYKGFVYYEENVTVPKQHPEPLQASCIEFFKNGKSQGVAWSNIGQGTYFPAVSLFRGGRVKVNFGPDFKHFPTKVSQLGASDRPRNLPRPFSEAAHQHMASLVMHNLLSKFDLASCPEDERRKADAAATASAAATAAATAAASAAMALVSAASSSSAGAASAPDVKHSALVLPSATSTPASRPGFNALPHAPPAASPSSSSLPPQAMYNPAVGHAPWGQPTLMAQPVLMPHQPTQPLRQQVFAQAAEAHHQAAGIYTPSPGAYGQPAYHAPAQVMYHSHAAPSSFGTAPGPYGGNPSAYGGQHPPAEYGGSSGMRLQ</sequence>
<dbReference type="InterPro" id="IPR037353">
    <property type="entry name" value="ASH2"/>
</dbReference>
<dbReference type="InterPro" id="IPR043136">
    <property type="entry name" value="B30.2/SPRY_sf"/>
</dbReference>
<keyword evidence="3" id="KW-0863">Zinc-finger</keyword>
<dbReference type="OrthoDB" id="10266026at2759"/>
<keyword evidence="4" id="KW-0862">Zinc</keyword>
<feature type="compositionally biased region" description="Polar residues" evidence="6">
    <location>
        <begin position="1"/>
        <end position="13"/>
    </location>
</feature>
<dbReference type="OMA" id="HEENFRI"/>
<feature type="region of interest" description="Disordered" evidence="6">
    <location>
        <begin position="675"/>
        <end position="708"/>
    </location>
</feature>
<dbReference type="InterPro" id="IPR001965">
    <property type="entry name" value="Znf_PHD"/>
</dbReference>
<dbReference type="PROSITE" id="PS01359">
    <property type="entry name" value="ZF_PHD_1"/>
    <property type="match status" value="1"/>
</dbReference>